<feature type="coiled-coil region" evidence="1">
    <location>
        <begin position="560"/>
        <end position="601"/>
    </location>
</feature>
<name>A0A3N4M274_9PEZI</name>
<reference evidence="3 4" key="1">
    <citation type="journal article" date="2018" name="Nat. Ecol. Evol.">
        <title>Pezizomycetes genomes reveal the molecular basis of ectomycorrhizal truffle lifestyle.</title>
        <authorList>
            <person name="Murat C."/>
            <person name="Payen T."/>
            <person name="Noel B."/>
            <person name="Kuo A."/>
            <person name="Morin E."/>
            <person name="Chen J."/>
            <person name="Kohler A."/>
            <person name="Krizsan K."/>
            <person name="Balestrini R."/>
            <person name="Da Silva C."/>
            <person name="Montanini B."/>
            <person name="Hainaut M."/>
            <person name="Levati E."/>
            <person name="Barry K.W."/>
            <person name="Belfiori B."/>
            <person name="Cichocki N."/>
            <person name="Clum A."/>
            <person name="Dockter R.B."/>
            <person name="Fauchery L."/>
            <person name="Guy J."/>
            <person name="Iotti M."/>
            <person name="Le Tacon F."/>
            <person name="Lindquist E.A."/>
            <person name="Lipzen A."/>
            <person name="Malagnac F."/>
            <person name="Mello A."/>
            <person name="Molinier V."/>
            <person name="Miyauchi S."/>
            <person name="Poulain J."/>
            <person name="Riccioni C."/>
            <person name="Rubini A."/>
            <person name="Sitrit Y."/>
            <person name="Splivallo R."/>
            <person name="Traeger S."/>
            <person name="Wang M."/>
            <person name="Zifcakova L."/>
            <person name="Wipf D."/>
            <person name="Zambonelli A."/>
            <person name="Paolocci F."/>
            <person name="Nowrousian M."/>
            <person name="Ottonello S."/>
            <person name="Baldrian P."/>
            <person name="Spatafora J.W."/>
            <person name="Henrissat B."/>
            <person name="Nagy L.G."/>
            <person name="Aury J.M."/>
            <person name="Wincker P."/>
            <person name="Grigoriev I.V."/>
            <person name="Bonfante P."/>
            <person name="Martin F.M."/>
        </authorList>
    </citation>
    <scope>NUCLEOTIDE SEQUENCE [LARGE SCALE GENOMIC DNA]</scope>
    <source>
        <strain evidence="3 4">ATCC MYA-4762</strain>
    </source>
</reference>
<protein>
    <submittedName>
        <fullName evidence="3">Uncharacterized protein</fullName>
    </submittedName>
</protein>
<evidence type="ECO:0000256" key="1">
    <source>
        <dbReference type="SAM" id="Coils"/>
    </source>
</evidence>
<dbReference type="OrthoDB" id="5391512at2759"/>
<feature type="region of interest" description="Disordered" evidence="2">
    <location>
        <begin position="1"/>
        <end position="49"/>
    </location>
</feature>
<feature type="compositionally biased region" description="Acidic residues" evidence="2">
    <location>
        <begin position="485"/>
        <end position="494"/>
    </location>
</feature>
<keyword evidence="4" id="KW-1185">Reference proteome</keyword>
<feature type="compositionally biased region" description="Low complexity" evidence="2">
    <location>
        <begin position="665"/>
        <end position="680"/>
    </location>
</feature>
<feature type="region of interest" description="Disordered" evidence="2">
    <location>
        <begin position="454"/>
        <end position="494"/>
    </location>
</feature>
<accession>A0A3N4M274</accession>
<gene>
    <name evidence="3" type="ORF">L211DRAFT_882269</name>
</gene>
<evidence type="ECO:0000313" key="3">
    <source>
        <dbReference type="EMBL" id="RPB29276.1"/>
    </source>
</evidence>
<evidence type="ECO:0000313" key="4">
    <source>
        <dbReference type="Proteomes" id="UP000267821"/>
    </source>
</evidence>
<organism evidence="3 4">
    <name type="scientific">Terfezia boudieri ATCC MYA-4762</name>
    <dbReference type="NCBI Taxonomy" id="1051890"/>
    <lineage>
        <taxon>Eukaryota</taxon>
        <taxon>Fungi</taxon>
        <taxon>Dikarya</taxon>
        <taxon>Ascomycota</taxon>
        <taxon>Pezizomycotina</taxon>
        <taxon>Pezizomycetes</taxon>
        <taxon>Pezizales</taxon>
        <taxon>Pezizaceae</taxon>
        <taxon>Terfezia</taxon>
    </lineage>
</organism>
<dbReference type="Proteomes" id="UP000267821">
    <property type="component" value="Unassembled WGS sequence"/>
</dbReference>
<feature type="region of interest" description="Disordered" evidence="2">
    <location>
        <begin position="155"/>
        <end position="181"/>
    </location>
</feature>
<proteinExistence type="predicted"/>
<dbReference type="InParanoid" id="A0A3N4M274"/>
<evidence type="ECO:0000256" key="2">
    <source>
        <dbReference type="SAM" id="MobiDB-lite"/>
    </source>
</evidence>
<feature type="region of interest" description="Disordered" evidence="2">
    <location>
        <begin position="650"/>
        <end position="687"/>
    </location>
</feature>
<dbReference type="AlphaFoldDB" id="A0A3N4M274"/>
<keyword evidence="1" id="KW-0175">Coiled coil</keyword>
<sequence length="687" mass="75419">MSQPPDNSAKSKHHNLFRRLKQHLQKKKSDKGKGRAEGEPAPGPEQDDGFLLNYISAATNQQEPHHEHDCQCEVCLAIAEANNDISLKSYIQAAARGEVEPDVDCDCAVCATHRQNHPQSIEDAYFSATRHSGPIKHAYFSVPRDAEAMRAMGRNTSGHALPSSLVNNPDTGSPQPPTGHLPSILPSITRMRNNVPQAPVVAGQLNLDPQLMDTPPIPPHLLRRLASRECRHGNGGAGSLDREDPVNCTLSTYSITEKCAEKNLQAFATFPFSQSCINVLRRGLLLVRDFKGFAILIKSTLLRKLFFISVLSPTSVSKIAPLANIVGATSSGCNYRSKDKRLHSYAIAIGPSTHGCTTLAKPNPLPAQPVPTTLEENGLMSSNAADSERSAAISASYVADKRVHLIDPGSKVAPDNVRQAPHSNVAQVPWLPYAVFSPFEGAFMRPIRAAMPRKPRQGCCSWKPPRPPLADMPRNASSPETLPEQGDDLADGESFDLPLESLRATLRPLLGGKKGPLNFHGKRIHLLPSEVHEAFSRAQKARAKILHGQLATCTLSCRTAPGKKGQIDRLKERVKRLKRKIRALKRELELWKEAREHTLERGDFFRRLSKRTVEKLRDAEHEWAEAKKNGEDARKVLRVLSTVVKKYRRNVGARNVPPTPPAPHTTPVTPTTPTSPTSPVLLEPLGA</sequence>
<feature type="compositionally biased region" description="Basic residues" evidence="2">
    <location>
        <begin position="10"/>
        <end position="30"/>
    </location>
</feature>
<feature type="compositionally biased region" description="Polar residues" evidence="2">
    <location>
        <begin position="155"/>
        <end position="173"/>
    </location>
</feature>
<dbReference type="EMBL" id="ML121528">
    <property type="protein sequence ID" value="RPB29276.1"/>
    <property type="molecule type" value="Genomic_DNA"/>
</dbReference>